<keyword evidence="2" id="KW-1185">Reference proteome</keyword>
<accession>A0A3Q7H4L8</accession>
<protein>
    <submittedName>
        <fullName evidence="1">Uncharacterized protein</fullName>
    </submittedName>
</protein>
<dbReference type="EnsemblPlants" id="Solyc05g005340.3.1">
    <property type="protein sequence ID" value="Solyc05g005340.3.1.1"/>
    <property type="gene ID" value="Solyc05g005340.3"/>
</dbReference>
<reference evidence="1" key="1">
    <citation type="journal article" date="2012" name="Nature">
        <title>The tomato genome sequence provides insights into fleshy fruit evolution.</title>
        <authorList>
            <consortium name="Tomato Genome Consortium"/>
        </authorList>
    </citation>
    <scope>NUCLEOTIDE SEQUENCE [LARGE SCALE GENOMIC DNA]</scope>
    <source>
        <strain evidence="1">cv. Heinz 1706</strain>
    </source>
</reference>
<evidence type="ECO:0000313" key="1">
    <source>
        <dbReference type="EnsemblPlants" id="Solyc05g005340.3.1.1"/>
    </source>
</evidence>
<dbReference type="Gramene" id="Solyc05g005340.3.1">
    <property type="protein sequence ID" value="Solyc05g005340.3.1.1"/>
    <property type="gene ID" value="Solyc05g005340.3"/>
</dbReference>
<sequence>SLLMKLEQLNTFSREIDHFLPSSIGNSTSSSIAH</sequence>
<name>A0A3Q7H4L8_SOLLC</name>
<proteinExistence type="predicted"/>
<dbReference type="Proteomes" id="UP000004994">
    <property type="component" value="Chromosome 5"/>
</dbReference>
<organism evidence="1">
    <name type="scientific">Solanum lycopersicum</name>
    <name type="common">Tomato</name>
    <name type="synonym">Lycopersicon esculentum</name>
    <dbReference type="NCBI Taxonomy" id="4081"/>
    <lineage>
        <taxon>Eukaryota</taxon>
        <taxon>Viridiplantae</taxon>
        <taxon>Streptophyta</taxon>
        <taxon>Embryophyta</taxon>
        <taxon>Tracheophyta</taxon>
        <taxon>Spermatophyta</taxon>
        <taxon>Magnoliopsida</taxon>
        <taxon>eudicotyledons</taxon>
        <taxon>Gunneridae</taxon>
        <taxon>Pentapetalae</taxon>
        <taxon>asterids</taxon>
        <taxon>lamiids</taxon>
        <taxon>Solanales</taxon>
        <taxon>Solanaceae</taxon>
        <taxon>Solanoideae</taxon>
        <taxon>Solaneae</taxon>
        <taxon>Solanum</taxon>
        <taxon>Solanum subgen. Lycopersicon</taxon>
    </lineage>
</organism>
<dbReference type="InParanoid" id="A0A3Q7H4L8"/>
<evidence type="ECO:0000313" key="2">
    <source>
        <dbReference type="Proteomes" id="UP000004994"/>
    </source>
</evidence>
<reference evidence="1" key="2">
    <citation type="submission" date="2019-01" db="UniProtKB">
        <authorList>
            <consortium name="EnsemblPlants"/>
        </authorList>
    </citation>
    <scope>IDENTIFICATION</scope>
    <source>
        <strain evidence="1">cv. Heinz 1706</strain>
    </source>
</reference>
<dbReference type="AlphaFoldDB" id="A0A3Q7H4L8"/>